<name>A0AAW8ETK4_9MICO</name>
<dbReference type="EMBL" id="JAUSXV010000001">
    <property type="protein sequence ID" value="MDQ0646813.1"/>
    <property type="molecule type" value="Genomic_DNA"/>
</dbReference>
<reference evidence="6 7" key="1">
    <citation type="submission" date="2023-07" db="EMBL/GenBank/DDBJ databases">
        <title>Comparative genomics of wheat-associated soil bacteria to identify genetic determinants of phenazine resistance.</title>
        <authorList>
            <person name="Mouncey N."/>
        </authorList>
    </citation>
    <scope>NUCLEOTIDE SEQUENCE [LARGE SCALE GENOMIC DNA]</scope>
    <source>
        <strain evidence="6 7">W4I9-1</strain>
    </source>
</reference>
<protein>
    <recommendedName>
        <fullName evidence="5">Fibronectin type-III domain-containing protein</fullName>
    </recommendedName>
</protein>
<sequence length="1984" mass="205395">MPIGDRAATETRPRSRSRVIAAVAGLASLAAVVTFAVTAQGYQAQEVPRLESSVWVMRDSGQYARVNTDLAEIDTVRDVDSPEHVWQSGADAVLFSQGSRHRWDLDPADPQDLLSDSGEEGAPLASQPTPVGTREIVSAGSYVAYRTDTGQVSVTTLEAKAATALVDPFAEVEVKKGEEKPTYTADAIGLSPDGILALYSSEESAVRRFDVTEHRFIGDGDKISSAPKSTAGLAMTVVGDTWALLQLDKSRLWLSGRGDPVSVDLGEGALLQSGASSGDEILIADADGLVSVPLSGGKATRIAEANGVPAAPVVMNGHAFAAWIDTGSGTLWADGDTVPLTVPDAALESSAIRPVLQTNGDRTVLVEAGTGLIWTAPEGRLIPLEQWAIEDETEQQEGTVVVEDVAEELPPVAVDDSFGVRSGQQVILPVLFNDHDPNKKDVLTIDPASVGALADAGFGDLSLVGNGQSLVVNVRAASGQTSFTYTVTDGAAVSEPATVTLTVVSPDVNSAPVWCGVEACQQEWPAPQLLPGGSTIVSALAGWVDPEGDPFVLSDAYETDSAAPVMVVPMADGRVAIRHTDPNASDAAIAITIIVQDSHGATAEKTIEVRVTGSPTMVAAPVALTVRIDEPQSIDIADHLSGGSGTYRLLDAVQTAAAAEGLEVSPNTAAGTVDVTVAVPGQYIVTYTAQDVTTQAEKSAVIRITAVDGSSALAMAPLTAFVREGEDTTVDVLRAVQNTSGRVLIISEASSSTSRLNVGIVGNESIRVSGTTENGESGVIGTAGVTVADGAGAAVKGTVTVFLAPPSSVTRPIIFPDAITVRAGSLARIDVAANDVAPRGEALIVQPEVIGSGQPDELVFADGNSLRYLAPSTPGTYRLTYAVSLERNPSLSDNGTVTVTVVPPGTNRAPTPTGLTGRVLSGQTVTLTVPTTGMDADGDSVVLSDVAQPGKGQGTATVTAAGDAIVYRAPAAGVEGGQVAFNYTVRDPGGEEGTGQVRIGVLDGKVDDAAPVTYSDYVRVQAGSSTPVILDPRANDLDPAQGDLELIELVPNAPQVEGNPDFERLKALIDDSTSLDDGRVVLRAGETEGTNSYIYTVRSTRTQSTSQGLVVVTVTEDAVTDQPTVADTVLTARTRGELGDGGLDVVTDRVQWTSGDTGSLRLSLWGEQPGFTVNGSRIVGEAPAEGALIPFQLTGTAEGGREVVAYGFLRIPPFDDLRVQLKPGVTPVVVDEEKSKAFDVIDYLDLPSSDRVELATGEFTVQRAAAGCTAEGKLSVEYSAGADAPWSDTCLVQVRLQGQQRWSYVEVPIGIRPAAPQVVLTSISHTVAPGETETVDLYSTMTSWEGGREGDPKSLDFGVVYTGSSFTVTQNGSSVSILANADAKPGTREDVDVTLTAFGGASASLRVVVGIAPPDAPRGATLTRQCVVTSANCSIEVVGVAGEYDPFQGKPGAGLTLVSLGEGSRCDVATASASGERAISVSWPGGGKAPGGQCIFPFVVADAQDRTGTGSLTLDLQGYPQAPASVTTVGYTRTTVVLEVPLGEAANAHPAVTSVTIMQDGAPANASCSASGAVYQCTVSGLVTGAPHSFTAVAVNSVGASAPTSAHTSWAYAPPEVTNVTATPVYRPGVTDTTRGVAALSITSSNDAASFRVQETGEIIQRQGPTTTADIVLSPGGQSVTIVPISQFQPPAGNIGNEGGAFPVSVQVAGAPYFDPRSPSAQPVSNTSVNVSGIAAQSNGSTQPLTVKYVAWRSGNVSCTVDGNGGLIVSGGIASDSPSIGNLEQYKRYNVKACVSNGFGVGESNTTTVFTFTSVSGPGGNTTYSVATSPQQNGSTYTYGLASAPLADGRGGIHAVVPAVRHLAHRFHPLVGLGTGADQRQGVQQLRTRQMLGDGADHGGHRPHHREGDIRRLPAAGGPAERGERLGGRERLVQLLKDRRSRHDRRLRREDRLHRRLQHPVDHHTSDEPVLSAQHPIRKEARIS</sequence>
<keyword evidence="7" id="KW-1185">Reference proteome</keyword>
<feature type="region of interest" description="Disordered" evidence="3">
    <location>
        <begin position="105"/>
        <end position="131"/>
    </location>
</feature>
<feature type="region of interest" description="Disordered" evidence="3">
    <location>
        <begin position="1892"/>
        <end position="1929"/>
    </location>
</feature>
<evidence type="ECO:0000256" key="2">
    <source>
        <dbReference type="ARBA" id="ARBA00023326"/>
    </source>
</evidence>
<comment type="caution">
    <text evidence="6">The sequence shown here is derived from an EMBL/GenBank/DDBJ whole genome shotgun (WGS) entry which is preliminary data.</text>
</comment>
<dbReference type="RefSeq" id="WP_307294242.1">
    <property type="nucleotide sequence ID" value="NZ_JAUSXV010000001.1"/>
</dbReference>
<evidence type="ECO:0000256" key="1">
    <source>
        <dbReference type="ARBA" id="ARBA00023295"/>
    </source>
</evidence>
<evidence type="ECO:0000256" key="4">
    <source>
        <dbReference type="SAM" id="Phobius"/>
    </source>
</evidence>
<dbReference type="SUPFAM" id="SSF49265">
    <property type="entry name" value="Fibronectin type III"/>
    <property type="match status" value="1"/>
</dbReference>
<organism evidence="6 7">
    <name type="scientific">Microbacterium natoriense</name>
    <dbReference type="NCBI Taxonomy" id="284570"/>
    <lineage>
        <taxon>Bacteria</taxon>
        <taxon>Bacillati</taxon>
        <taxon>Actinomycetota</taxon>
        <taxon>Actinomycetes</taxon>
        <taxon>Micrococcales</taxon>
        <taxon>Microbacteriaceae</taxon>
        <taxon>Microbacterium</taxon>
    </lineage>
</organism>
<evidence type="ECO:0000256" key="3">
    <source>
        <dbReference type="SAM" id="MobiDB-lite"/>
    </source>
</evidence>
<keyword evidence="2" id="KW-0119">Carbohydrate metabolism</keyword>
<dbReference type="Pfam" id="PF17963">
    <property type="entry name" value="Big_9"/>
    <property type="match status" value="2"/>
</dbReference>
<dbReference type="GO" id="GO:0000272">
    <property type="term" value="P:polysaccharide catabolic process"/>
    <property type="evidence" value="ECO:0007669"/>
    <property type="project" value="UniProtKB-KW"/>
</dbReference>
<keyword evidence="1" id="KW-0378">Hydrolase</keyword>
<evidence type="ECO:0000313" key="6">
    <source>
        <dbReference type="EMBL" id="MDQ0646813.1"/>
    </source>
</evidence>
<evidence type="ECO:0000313" key="7">
    <source>
        <dbReference type="Proteomes" id="UP001244427"/>
    </source>
</evidence>
<dbReference type="GO" id="GO:0016798">
    <property type="term" value="F:hydrolase activity, acting on glycosyl bonds"/>
    <property type="evidence" value="ECO:0007669"/>
    <property type="project" value="UniProtKB-KW"/>
</dbReference>
<keyword evidence="1" id="KW-0326">Glycosidase</keyword>
<feature type="compositionally biased region" description="Basic and acidic residues" evidence="3">
    <location>
        <begin position="1895"/>
        <end position="1912"/>
    </location>
</feature>
<evidence type="ECO:0000259" key="5">
    <source>
        <dbReference type="PROSITE" id="PS50853"/>
    </source>
</evidence>
<feature type="domain" description="Fibronectin type-III" evidence="5">
    <location>
        <begin position="1522"/>
        <end position="1616"/>
    </location>
</feature>
<dbReference type="InterPro" id="IPR003961">
    <property type="entry name" value="FN3_dom"/>
</dbReference>
<feature type="compositionally biased region" description="Basic and acidic residues" evidence="3">
    <location>
        <begin position="1947"/>
        <end position="1967"/>
    </location>
</feature>
<keyword evidence="2" id="KW-0624">Polysaccharide degradation</keyword>
<dbReference type="PROSITE" id="PS50853">
    <property type="entry name" value="FN3"/>
    <property type="match status" value="1"/>
</dbReference>
<keyword evidence="4" id="KW-0812">Transmembrane</keyword>
<gene>
    <name evidence="6" type="ORF">QFZ53_001009</name>
</gene>
<keyword evidence="4" id="KW-0472">Membrane</keyword>
<keyword evidence="4" id="KW-1133">Transmembrane helix</keyword>
<dbReference type="InterPro" id="IPR036116">
    <property type="entry name" value="FN3_sf"/>
</dbReference>
<feature type="region of interest" description="Disordered" evidence="3">
    <location>
        <begin position="1942"/>
        <end position="1984"/>
    </location>
</feature>
<proteinExistence type="predicted"/>
<accession>A0AAW8ETK4</accession>
<feature type="transmembrane region" description="Helical" evidence="4">
    <location>
        <begin position="20"/>
        <end position="42"/>
    </location>
</feature>
<dbReference type="Proteomes" id="UP001244427">
    <property type="component" value="Unassembled WGS sequence"/>
</dbReference>